<sequence length="145" mass="15949">MLAHEIKPNWTGASRDELLTKPDVLPPQYSSGHTVISPSMRYASYPMAQAMPSTWIPQSMARPIAPLPINRVPNTRYAGHSSGQGMSQAHMPRPLVHPRPTMLPTAALATNMHFVGSNDSSDIDNSRSAKRSRTETTVKTTRTED</sequence>
<proteinExistence type="predicted"/>
<evidence type="ECO:0000256" key="1">
    <source>
        <dbReference type="SAM" id="MobiDB-lite"/>
    </source>
</evidence>
<accession>A0A9P8G1Y4</accession>
<feature type="region of interest" description="Disordered" evidence="1">
    <location>
        <begin position="116"/>
        <end position="145"/>
    </location>
</feature>
<organism evidence="2 3">
    <name type="scientific">Aureobasidium melanogenum</name>
    <name type="common">Aureobasidium pullulans var. melanogenum</name>
    <dbReference type="NCBI Taxonomy" id="46634"/>
    <lineage>
        <taxon>Eukaryota</taxon>
        <taxon>Fungi</taxon>
        <taxon>Dikarya</taxon>
        <taxon>Ascomycota</taxon>
        <taxon>Pezizomycotina</taxon>
        <taxon>Dothideomycetes</taxon>
        <taxon>Dothideomycetidae</taxon>
        <taxon>Dothideales</taxon>
        <taxon>Saccotheciaceae</taxon>
        <taxon>Aureobasidium</taxon>
    </lineage>
</organism>
<gene>
    <name evidence="2" type="ORF">KCU98_g3417</name>
</gene>
<evidence type="ECO:0000313" key="3">
    <source>
        <dbReference type="Proteomes" id="UP000729357"/>
    </source>
</evidence>
<keyword evidence="3" id="KW-1185">Reference proteome</keyword>
<feature type="non-terminal residue" evidence="2">
    <location>
        <position position="1"/>
    </location>
</feature>
<evidence type="ECO:0000313" key="2">
    <source>
        <dbReference type="EMBL" id="KAG9987330.1"/>
    </source>
</evidence>
<protein>
    <submittedName>
        <fullName evidence="2">Uncharacterized protein</fullName>
    </submittedName>
</protein>
<feature type="compositionally biased region" description="Basic and acidic residues" evidence="1">
    <location>
        <begin position="124"/>
        <end position="145"/>
    </location>
</feature>
<name>A0A9P8G1Y4_AURME</name>
<reference evidence="2" key="1">
    <citation type="journal article" date="2021" name="J Fungi (Basel)">
        <title>Virulence traits and population genomics of the black yeast Aureobasidium melanogenum.</title>
        <authorList>
            <person name="Cernosa A."/>
            <person name="Sun X."/>
            <person name="Gostincar C."/>
            <person name="Fang C."/>
            <person name="Gunde-Cimerman N."/>
            <person name="Song Z."/>
        </authorList>
    </citation>
    <scope>NUCLEOTIDE SEQUENCE</scope>
    <source>
        <strain evidence="2">EXF-9298</strain>
    </source>
</reference>
<reference evidence="2" key="2">
    <citation type="submission" date="2021-08" db="EMBL/GenBank/DDBJ databases">
        <authorList>
            <person name="Gostincar C."/>
            <person name="Sun X."/>
            <person name="Song Z."/>
            <person name="Gunde-Cimerman N."/>
        </authorList>
    </citation>
    <scope>NUCLEOTIDE SEQUENCE</scope>
    <source>
        <strain evidence="2">EXF-9298</strain>
    </source>
</reference>
<dbReference type="AlphaFoldDB" id="A0A9P8G1Y4"/>
<dbReference type="EMBL" id="JAHFXS010000233">
    <property type="protein sequence ID" value="KAG9987330.1"/>
    <property type="molecule type" value="Genomic_DNA"/>
</dbReference>
<comment type="caution">
    <text evidence="2">The sequence shown here is derived from an EMBL/GenBank/DDBJ whole genome shotgun (WGS) entry which is preliminary data.</text>
</comment>
<dbReference type="Proteomes" id="UP000729357">
    <property type="component" value="Unassembled WGS sequence"/>
</dbReference>